<gene>
    <name evidence="4" type="ORF">FHX37_4223</name>
</gene>
<dbReference type="GO" id="GO:0005737">
    <property type="term" value="C:cytoplasm"/>
    <property type="evidence" value="ECO:0007669"/>
    <property type="project" value="TreeGrafter"/>
</dbReference>
<dbReference type="GO" id="GO:0006446">
    <property type="term" value="P:regulation of translational initiation"/>
    <property type="evidence" value="ECO:0007669"/>
    <property type="project" value="TreeGrafter"/>
</dbReference>
<organism evidence="4 5">
    <name type="scientific">Haloactinospora alba</name>
    <dbReference type="NCBI Taxonomy" id="405555"/>
    <lineage>
        <taxon>Bacteria</taxon>
        <taxon>Bacillati</taxon>
        <taxon>Actinomycetota</taxon>
        <taxon>Actinomycetes</taxon>
        <taxon>Streptosporangiales</taxon>
        <taxon>Nocardiopsidaceae</taxon>
        <taxon>Haloactinospora</taxon>
    </lineage>
</organism>
<dbReference type="AlphaFoldDB" id="A0A543N6P0"/>
<dbReference type="Pfam" id="PF01205">
    <property type="entry name" value="Impact_N"/>
    <property type="match status" value="1"/>
</dbReference>
<proteinExistence type="inferred from homology"/>
<dbReference type="Pfam" id="PF09186">
    <property type="entry name" value="DUF1949"/>
    <property type="match status" value="1"/>
</dbReference>
<dbReference type="Gene3D" id="3.30.230.30">
    <property type="entry name" value="Impact, N-terminal domain"/>
    <property type="match status" value="1"/>
</dbReference>
<sequence>MRTINRGGEYEFELKKSRFLCALARVASEDEARTFIAERRKTHWNAAHNCTAYVVGDDGGVQRSSDDGEPSGTAGVPMLEVLRHRGITDTAAVVTRYFGGVKLGAGGLIRAYGNAVSAALDHVGVVERRTLLVVQVAVDYQRAGRVESGLRESGYEVRDVRYGGDARFELALAEADLAALRAWLAEVTSGWAECEVLGTTTVET</sequence>
<dbReference type="InterPro" id="IPR020569">
    <property type="entry name" value="UPF0029_Impact_CS"/>
</dbReference>
<dbReference type="RefSeq" id="WP_141925920.1">
    <property type="nucleotide sequence ID" value="NZ_VFQC01000003.1"/>
</dbReference>
<dbReference type="InterPro" id="IPR035647">
    <property type="entry name" value="EFG_III/V"/>
</dbReference>
<feature type="domain" description="Impact N-terminal" evidence="2">
    <location>
        <begin position="15"/>
        <end position="120"/>
    </location>
</feature>
<dbReference type="EMBL" id="VFQC01000003">
    <property type="protein sequence ID" value="TQN27502.1"/>
    <property type="molecule type" value="Genomic_DNA"/>
</dbReference>
<dbReference type="InterPro" id="IPR015269">
    <property type="entry name" value="UPF0029_Impact_C"/>
</dbReference>
<evidence type="ECO:0000313" key="5">
    <source>
        <dbReference type="Proteomes" id="UP000317422"/>
    </source>
</evidence>
<dbReference type="PROSITE" id="PS00910">
    <property type="entry name" value="UPF0029"/>
    <property type="match status" value="1"/>
</dbReference>
<dbReference type="InterPro" id="IPR023582">
    <property type="entry name" value="Impact"/>
</dbReference>
<comment type="similarity">
    <text evidence="1">Belongs to the IMPACT family.</text>
</comment>
<dbReference type="PANTHER" id="PTHR16301">
    <property type="entry name" value="IMPACT-RELATED"/>
    <property type="match status" value="1"/>
</dbReference>
<dbReference type="InterPro" id="IPR015796">
    <property type="entry name" value="Impact_YigZ-like"/>
</dbReference>
<evidence type="ECO:0000259" key="3">
    <source>
        <dbReference type="Pfam" id="PF09186"/>
    </source>
</evidence>
<dbReference type="SUPFAM" id="SSF54980">
    <property type="entry name" value="EF-G C-terminal domain-like"/>
    <property type="match status" value="1"/>
</dbReference>
<keyword evidence="5" id="KW-1185">Reference proteome</keyword>
<dbReference type="Gene3D" id="3.30.70.240">
    <property type="match status" value="1"/>
</dbReference>
<evidence type="ECO:0000313" key="4">
    <source>
        <dbReference type="EMBL" id="TQN27502.1"/>
    </source>
</evidence>
<dbReference type="InterPro" id="IPR036956">
    <property type="entry name" value="Impact_N_sf"/>
</dbReference>
<dbReference type="InterPro" id="IPR020568">
    <property type="entry name" value="Ribosomal_Su5_D2-typ_SF"/>
</dbReference>
<accession>A0A543N6P0</accession>
<name>A0A543N6P0_9ACTN</name>
<dbReference type="NCBIfam" id="TIGR00257">
    <property type="entry name" value="IMPACT_YIGZ"/>
    <property type="match status" value="1"/>
</dbReference>
<comment type="caution">
    <text evidence="4">The sequence shown here is derived from an EMBL/GenBank/DDBJ whole genome shotgun (WGS) entry which is preliminary data.</text>
</comment>
<dbReference type="Proteomes" id="UP000317422">
    <property type="component" value="Unassembled WGS sequence"/>
</dbReference>
<protein>
    <submittedName>
        <fullName evidence="4">Putative YigZ family protein</fullName>
    </submittedName>
</protein>
<dbReference type="InterPro" id="IPR001498">
    <property type="entry name" value="Impact_N"/>
</dbReference>
<dbReference type="SUPFAM" id="SSF54211">
    <property type="entry name" value="Ribosomal protein S5 domain 2-like"/>
    <property type="match status" value="1"/>
</dbReference>
<dbReference type="OrthoDB" id="9813771at2"/>
<reference evidence="4 5" key="1">
    <citation type="submission" date="2019-06" db="EMBL/GenBank/DDBJ databases">
        <title>Sequencing the genomes of 1000 actinobacteria strains.</title>
        <authorList>
            <person name="Klenk H.-P."/>
        </authorList>
    </citation>
    <scope>NUCLEOTIDE SEQUENCE [LARGE SCALE GENOMIC DNA]</scope>
    <source>
        <strain evidence="4 5">DSM 45015</strain>
    </source>
</reference>
<evidence type="ECO:0000256" key="1">
    <source>
        <dbReference type="ARBA" id="ARBA00007665"/>
    </source>
</evidence>
<dbReference type="PANTHER" id="PTHR16301:SF20">
    <property type="entry name" value="IMPACT FAMILY MEMBER YIGZ"/>
    <property type="match status" value="1"/>
</dbReference>
<feature type="domain" description="UPF0029" evidence="3">
    <location>
        <begin position="136"/>
        <end position="190"/>
    </location>
</feature>
<evidence type="ECO:0000259" key="2">
    <source>
        <dbReference type="Pfam" id="PF01205"/>
    </source>
</evidence>